<evidence type="ECO:0000256" key="2">
    <source>
        <dbReference type="ARBA" id="ARBA00022692"/>
    </source>
</evidence>
<evidence type="ECO:0008006" key="8">
    <source>
        <dbReference type="Google" id="ProtNLM"/>
    </source>
</evidence>
<dbReference type="Pfam" id="PF01040">
    <property type="entry name" value="UbiA"/>
    <property type="match status" value="1"/>
</dbReference>
<dbReference type="InterPro" id="IPR050475">
    <property type="entry name" value="Prenyltransferase_related"/>
</dbReference>
<sequence>MTATNLQTQSQILKPFFSTVYHIKTLYLFTKSDIKTTILPDLCIAISLTRQTSHVHILNTVLWIWILLLAFCVSNQASIQSVVEDTINKPWRPIPSSRVTIDQARTLRWILVIINLIFSTYHGNLKAAAIFLSADFAYNDLGLSAWWFTKSLLNAVGYASFQYGAVIVASGSNGFVHPKATEAVLTFCLLILTTIQAQDFYDAKGDGAGGRQTIVTLYPALSRALTAIAITAWAVVLPIFWGIAFVPSMVFTLLGTFVAGRFTVPGDQKADEASYLHYNVRIVPSVNRS</sequence>
<evidence type="ECO:0000256" key="3">
    <source>
        <dbReference type="ARBA" id="ARBA00022989"/>
    </source>
</evidence>
<reference evidence="6" key="1">
    <citation type="submission" date="2022-07" db="EMBL/GenBank/DDBJ databases">
        <title>Genome Sequence of Physisporinus lineatus.</title>
        <authorList>
            <person name="Buettner E."/>
        </authorList>
    </citation>
    <scope>NUCLEOTIDE SEQUENCE</scope>
    <source>
        <strain evidence="6">VT162</strain>
    </source>
</reference>
<feature type="transmembrane region" description="Helical" evidence="5">
    <location>
        <begin position="183"/>
        <end position="201"/>
    </location>
</feature>
<keyword evidence="7" id="KW-1185">Reference proteome</keyword>
<dbReference type="EMBL" id="JANAWD010000047">
    <property type="protein sequence ID" value="KAJ3489354.1"/>
    <property type="molecule type" value="Genomic_DNA"/>
</dbReference>
<feature type="transmembrane region" description="Helical" evidence="5">
    <location>
        <begin position="104"/>
        <end position="121"/>
    </location>
</feature>
<dbReference type="PANTHER" id="PTHR42723">
    <property type="entry name" value="CHLOROPHYLL SYNTHASE"/>
    <property type="match status" value="1"/>
</dbReference>
<feature type="transmembrane region" description="Helical" evidence="5">
    <location>
        <begin position="155"/>
        <end position="177"/>
    </location>
</feature>
<gene>
    <name evidence="6" type="ORF">NLI96_g2184</name>
</gene>
<keyword evidence="2 5" id="KW-0812">Transmembrane</keyword>
<dbReference type="GO" id="GO:0016020">
    <property type="term" value="C:membrane"/>
    <property type="evidence" value="ECO:0007669"/>
    <property type="project" value="UniProtKB-SubCell"/>
</dbReference>
<dbReference type="InterPro" id="IPR000537">
    <property type="entry name" value="UbiA_prenyltransferase"/>
</dbReference>
<organism evidence="6 7">
    <name type="scientific">Meripilus lineatus</name>
    <dbReference type="NCBI Taxonomy" id="2056292"/>
    <lineage>
        <taxon>Eukaryota</taxon>
        <taxon>Fungi</taxon>
        <taxon>Dikarya</taxon>
        <taxon>Basidiomycota</taxon>
        <taxon>Agaricomycotina</taxon>
        <taxon>Agaricomycetes</taxon>
        <taxon>Polyporales</taxon>
        <taxon>Meripilaceae</taxon>
        <taxon>Meripilus</taxon>
    </lineage>
</organism>
<accession>A0AAD5YM48</accession>
<dbReference type="AlphaFoldDB" id="A0AAD5YM48"/>
<name>A0AAD5YM48_9APHY</name>
<dbReference type="Proteomes" id="UP001212997">
    <property type="component" value="Unassembled WGS sequence"/>
</dbReference>
<keyword evidence="4 5" id="KW-0472">Membrane</keyword>
<proteinExistence type="predicted"/>
<evidence type="ECO:0000256" key="5">
    <source>
        <dbReference type="SAM" id="Phobius"/>
    </source>
</evidence>
<protein>
    <recommendedName>
        <fullName evidence="8">UbiA prenyltransferase</fullName>
    </recommendedName>
</protein>
<evidence type="ECO:0000256" key="4">
    <source>
        <dbReference type="ARBA" id="ARBA00023136"/>
    </source>
</evidence>
<dbReference type="PANTHER" id="PTHR42723:SF1">
    <property type="entry name" value="CHLOROPHYLL SYNTHASE, CHLOROPLASTIC"/>
    <property type="match status" value="1"/>
</dbReference>
<evidence type="ECO:0000313" key="7">
    <source>
        <dbReference type="Proteomes" id="UP001212997"/>
    </source>
</evidence>
<evidence type="ECO:0000256" key="1">
    <source>
        <dbReference type="ARBA" id="ARBA00004141"/>
    </source>
</evidence>
<dbReference type="CDD" id="cd13965">
    <property type="entry name" value="PT_UbiA_3"/>
    <property type="match status" value="1"/>
</dbReference>
<evidence type="ECO:0000313" key="6">
    <source>
        <dbReference type="EMBL" id="KAJ3489354.1"/>
    </source>
</evidence>
<keyword evidence="3 5" id="KW-1133">Transmembrane helix</keyword>
<comment type="caution">
    <text evidence="6">The sequence shown here is derived from an EMBL/GenBank/DDBJ whole genome shotgun (WGS) entry which is preliminary data.</text>
</comment>
<dbReference type="GO" id="GO:0016765">
    <property type="term" value="F:transferase activity, transferring alkyl or aryl (other than methyl) groups"/>
    <property type="evidence" value="ECO:0007669"/>
    <property type="project" value="InterPro"/>
</dbReference>
<comment type="subcellular location">
    <subcellularLocation>
        <location evidence="1">Membrane</location>
        <topology evidence="1">Multi-pass membrane protein</topology>
    </subcellularLocation>
</comment>